<dbReference type="InterPro" id="IPR011701">
    <property type="entry name" value="MFS"/>
</dbReference>
<evidence type="ECO:0000259" key="5">
    <source>
        <dbReference type="PROSITE" id="PS50850"/>
    </source>
</evidence>
<dbReference type="Pfam" id="PF07690">
    <property type="entry name" value="MFS_1"/>
    <property type="match status" value="1"/>
</dbReference>
<feature type="transmembrane region" description="Helical" evidence="4">
    <location>
        <begin position="176"/>
        <end position="196"/>
    </location>
</feature>
<dbReference type="InterPro" id="IPR020846">
    <property type="entry name" value="MFS_dom"/>
</dbReference>
<dbReference type="SUPFAM" id="SSF103473">
    <property type="entry name" value="MFS general substrate transporter"/>
    <property type="match status" value="1"/>
</dbReference>
<organism evidence="6 7">
    <name type="scientific">Pseudozyma flocculosa</name>
    <dbReference type="NCBI Taxonomy" id="84751"/>
    <lineage>
        <taxon>Eukaryota</taxon>
        <taxon>Fungi</taxon>
        <taxon>Dikarya</taxon>
        <taxon>Basidiomycota</taxon>
        <taxon>Ustilaginomycotina</taxon>
        <taxon>Ustilaginomycetes</taxon>
        <taxon>Ustilaginales</taxon>
        <taxon>Ustilaginaceae</taxon>
        <taxon>Pseudozyma</taxon>
    </lineage>
</organism>
<feature type="transmembrane region" description="Helical" evidence="4">
    <location>
        <begin position="414"/>
        <end position="432"/>
    </location>
</feature>
<feature type="compositionally biased region" description="Low complexity" evidence="3">
    <location>
        <begin position="144"/>
        <end position="162"/>
    </location>
</feature>
<comment type="subcellular location">
    <subcellularLocation>
        <location evidence="1">Membrane</location>
        <topology evidence="1">Multi-pass membrane protein</topology>
    </subcellularLocation>
</comment>
<dbReference type="Proteomes" id="UP000323386">
    <property type="component" value="Unassembled WGS sequence"/>
</dbReference>
<dbReference type="PROSITE" id="PS50850">
    <property type="entry name" value="MFS"/>
    <property type="match status" value="1"/>
</dbReference>
<feature type="transmembrane region" description="Helical" evidence="4">
    <location>
        <begin position="246"/>
        <end position="265"/>
    </location>
</feature>
<feature type="transmembrane region" description="Helical" evidence="4">
    <location>
        <begin position="515"/>
        <end position="535"/>
    </location>
</feature>
<feature type="region of interest" description="Disordered" evidence="3">
    <location>
        <begin position="27"/>
        <end position="67"/>
    </location>
</feature>
<evidence type="ECO:0000256" key="4">
    <source>
        <dbReference type="SAM" id="Phobius"/>
    </source>
</evidence>
<dbReference type="CDD" id="cd17352">
    <property type="entry name" value="MFS_MCT_SLC16"/>
    <property type="match status" value="1"/>
</dbReference>
<name>A0A5C3EUT8_9BASI</name>
<dbReference type="PANTHER" id="PTHR11360">
    <property type="entry name" value="MONOCARBOXYLATE TRANSPORTER"/>
    <property type="match status" value="1"/>
</dbReference>
<feature type="transmembrane region" description="Helical" evidence="4">
    <location>
        <begin position="541"/>
        <end position="564"/>
    </location>
</feature>
<keyword evidence="7" id="KW-1185">Reference proteome</keyword>
<dbReference type="OrthoDB" id="6509908at2759"/>
<feature type="transmembrane region" description="Helical" evidence="4">
    <location>
        <begin position="334"/>
        <end position="356"/>
    </location>
</feature>
<sequence>MVACWRSCPRLTTYLTTNGAIIQVAGQHTASTPSGRIPKHSQRKARRSSDCPRPIDMPPQTNSNTAAGDAEFRTLRLQDAHTDMASTPASVGGSLRTTSVDKGATTWPSSPAPSIHEEPQARNEGYDEKNHGSDDDDVEKGRPRPSGAAAAPGSTAAAAAATTPPPPPNFPEGGRAAWCTVVGACCSVMVSFGLITSYGVFQSHYVSVLDRSNSDISWIGSLQTGFFYLVGAVVGRLYDALGPKRLTLAGTLLLCFGLMMTSLATRYYQLLLSQGIAVGLGAALLFYPALLSVPSYFLRLRGLAVGIVVAGAALGGVIWPIALQRMFLDPSLGFGWTVRILGFIVLALGLVATALVTTRAPPRKHGAFLERQAWSDVRYTATVVGAAFSTLGFFVPYFYIESFAIMKGVSTDVAFYSVTALNGGSLLGRLFSAGLCDRFGKFNTLLASSLASTLLCLAFWLPLGATSGLNASQAVATTMSFAVLFGFGNGAFFSASLPALASFTPLTHLGLRAGMLYTVLTIPALVGTPISGAFLSEVDDAHFVNLIIWSSLTQLVGFLAFAVARYRISPRLWHAV</sequence>
<feature type="compositionally biased region" description="Basic residues" evidence="3">
    <location>
        <begin position="37"/>
        <end position="46"/>
    </location>
</feature>
<dbReference type="InterPro" id="IPR036259">
    <property type="entry name" value="MFS_trans_sf"/>
</dbReference>
<dbReference type="AlphaFoldDB" id="A0A5C3EUT8"/>
<accession>A0A5C3EUT8</accession>
<dbReference type="PANTHER" id="PTHR11360:SF177">
    <property type="entry name" value="RIBOFLAVIN TRANSPORTER MCH5"/>
    <property type="match status" value="1"/>
</dbReference>
<evidence type="ECO:0000256" key="1">
    <source>
        <dbReference type="ARBA" id="ARBA00004141"/>
    </source>
</evidence>
<reference evidence="6 7" key="1">
    <citation type="submission" date="2018-03" db="EMBL/GenBank/DDBJ databases">
        <authorList>
            <person name="Guldener U."/>
        </authorList>
    </citation>
    <scope>NUCLEOTIDE SEQUENCE [LARGE SCALE GENOMIC DNA]</scope>
    <source>
        <strain evidence="6 7">DAOM196992</strain>
    </source>
</reference>
<proteinExistence type="inferred from homology"/>
<feature type="transmembrane region" description="Helical" evidence="4">
    <location>
        <begin position="377"/>
        <end position="399"/>
    </location>
</feature>
<feature type="transmembrane region" description="Helical" evidence="4">
    <location>
        <begin position="271"/>
        <end position="291"/>
    </location>
</feature>
<feature type="transmembrane region" description="Helical" evidence="4">
    <location>
        <begin position="444"/>
        <end position="461"/>
    </location>
</feature>
<dbReference type="GO" id="GO:0022857">
    <property type="term" value="F:transmembrane transporter activity"/>
    <property type="evidence" value="ECO:0007669"/>
    <property type="project" value="InterPro"/>
</dbReference>
<feature type="transmembrane region" description="Helical" evidence="4">
    <location>
        <begin position="303"/>
        <end position="322"/>
    </location>
</feature>
<feature type="region of interest" description="Disordered" evidence="3">
    <location>
        <begin position="84"/>
        <end position="169"/>
    </location>
</feature>
<dbReference type="InterPro" id="IPR050327">
    <property type="entry name" value="Proton-linked_MCT"/>
</dbReference>
<feature type="compositionally biased region" description="Polar residues" evidence="3">
    <location>
        <begin position="84"/>
        <end position="100"/>
    </location>
</feature>
<dbReference type="Gene3D" id="1.20.1250.20">
    <property type="entry name" value="MFS general substrate transporter like domains"/>
    <property type="match status" value="2"/>
</dbReference>
<feature type="transmembrane region" description="Helical" evidence="4">
    <location>
        <begin position="216"/>
        <end position="234"/>
    </location>
</feature>
<evidence type="ECO:0000256" key="2">
    <source>
        <dbReference type="ARBA" id="ARBA00006727"/>
    </source>
</evidence>
<comment type="similarity">
    <text evidence="2">Belongs to the major facilitator superfamily. Monocarboxylate porter (TC 2.A.1.13) family.</text>
</comment>
<dbReference type="GO" id="GO:0016020">
    <property type="term" value="C:membrane"/>
    <property type="evidence" value="ECO:0007669"/>
    <property type="project" value="UniProtKB-SubCell"/>
</dbReference>
<feature type="compositionally biased region" description="Basic and acidic residues" evidence="3">
    <location>
        <begin position="115"/>
        <end position="133"/>
    </location>
</feature>
<keyword evidence="4" id="KW-1133">Transmembrane helix</keyword>
<feature type="domain" description="Major facilitator superfamily (MFS) profile" evidence="5">
    <location>
        <begin position="179"/>
        <end position="568"/>
    </location>
</feature>
<keyword evidence="4" id="KW-0812">Transmembrane</keyword>
<evidence type="ECO:0000313" key="7">
    <source>
        <dbReference type="Proteomes" id="UP000323386"/>
    </source>
</evidence>
<evidence type="ECO:0000313" key="6">
    <source>
        <dbReference type="EMBL" id="SPO35306.1"/>
    </source>
</evidence>
<gene>
    <name evidence="6" type="ORF">PSFLO_00777</name>
</gene>
<keyword evidence="4" id="KW-0472">Membrane</keyword>
<evidence type="ECO:0000256" key="3">
    <source>
        <dbReference type="SAM" id="MobiDB-lite"/>
    </source>
</evidence>
<dbReference type="EMBL" id="OOIP01000001">
    <property type="protein sequence ID" value="SPO35306.1"/>
    <property type="molecule type" value="Genomic_DNA"/>
</dbReference>
<feature type="transmembrane region" description="Helical" evidence="4">
    <location>
        <begin position="481"/>
        <end position="503"/>
    </location>
</feature>
<protein>
    <recommendedName>
        <fullName evidence="5">Major facilitator superfamily (MFS) profile domain-containing protein</fullName>
    </recommendedName>
</protein>